<keyword evidence="3" id="KW-0597">Phosphoprotein</keyword>
<keyword evidence="4" id="KW-0479">Metal-binding</keyword>
<reference evidence="10 11" key="1">
    <citation type="journal article" date="2020" name="G3 (Bethesda)">
        <title>Improved Reference Genome for Cyclotella cryptica CCMP332, a Model for Cell Wall Morphogenesis, Salinity Adaptation, and Lipid Production in Diatoms (Bacillariophyta).</title>
        <authorList>
            <person name="Roberts W.R."/>
            <person name="Downey K.M."/>
            <person name="Ruck E.C."/>
            <person name="Traller J.C."/>
            <person name="Alverson A.J."/>
        </authorList>
    </citation>
    <scope>NUCLEOTIDE SEQUENCE [LARGE SCALE GENOMIC DNA]</scope>
    <source>
        <strain evidence="10 11">CCMP332</strain>
    </source>
</reference>
<evidence type="ECO:0000259" key="9">
    <source>
        <dbReference type="Pfam" id="PF02880"/>
    </source>
</evidence>
<keyword evidence="6" id="KW-0413">Isomerase</keyword>
<keyword evidence="5" id="KW-0460">Magnesium</keyword>
<dbReference type="Gene3D" id="3.40.120.10">
    <property type="entry name" value="Alpha-D-Glucose-1,6-Bisphosphate, subunit A, domain 3"/>
    <property type="match status" value="3"/>
</dbReference>
<evidence type="ECO:0000256" key="3">
    <source>
        <dbReference type="ARBA" id="ARBA00022553"/>
    </source>
</evidence>
<gene>
    <name evidence="10" type="ORF">HJC23_003976</name>
</gene>
<evidence type="ECO:0000256" key="6">
    <source>
        <dbReference type="ARBA" id="ARBA00023235"/>
    </source>
</evidence>
<dbReference type="Pfam" id="PF02879">
    <property type="entry name" value="PGM_PMM_II"/>
    <property type="match status" value="1"/>
</dbReference>
<feature type="domain" description="Alpha-D-phosphohexomutase alpha/beta/alpha" evidence="7">
    <location>
        <begin position="59"/>
        <end position="206"/>
    </location>
</feature>
<dbReference type="InterPro" id="IPR036900">
    <property type="entry name" value="A-D-PHexomutase_C_sf"/>
</dbReference>
<evidence type="ECO:0000259" key="8">
    <source>
        <dbReference type="Pfam" id="PF02879"/>
    </source>
</evidence>
<dbReference type="PANTHER" id="PTHR45745:SF1">
    <property type="entry name" value="PHOSPHOGLUCOMUTASE 2B-RELATED"/>
    <property type="match status" value="1"/>
</dbReference>
<dbReference type="PANTHER" id="PTHR45745">
    <property type="entry name" value="PHOSPHOMANNOMUTASE 45A"/>
    <property type="match status" value="1"/>
</dbReference>
<dbReference type="AlphaFoldDB" id="A0ABD3QTV7"/>
<feature type="domain" description="Alpha-D-phosphohexomutase alpha/beta/alpha" evidence="8">
    <location>
        <begin position="276"/>
        <end position="359"/>
    </location>
</feature>
<dbReference type="CDD" id="cd05799">
    <property type="entry name" value="PGM2"/>
    <property type="match status" value="1"/>
</dbReference>
<dbReference type="SUPFAM" id="SSF55957">
    <property type="entry name" value="Phosphoglucomutase, C-terminal domain"/>
    <property type="match status" value="1"/>
</dbReference>
<evidence type="ECO:0000313" key="10">
    <source>
        <dbReference type="EMBL" id="KAL3803814.1"/>
    </source>
</evidence>
<dbReference type="InterPro" id="IPR005841">
    <property type="entry name" value="Alpha-D-phosphohexomutase_SF"/>
</dbReference>
<accession>A0ABD3QTV7</accession>
<evidence type="ECO:0000256" key="4">
    <source>
        <dbReference type="ARBA" id="ARBA00022723"/>
    </source>
</evidence>
<dbReference type="InterPro" id="IPR005844">
    <property type="entry name" value="A-D-PHexomutase_a/b/a-I"/>
</dbReference>
<dbReference type="PROSITE" id="PS00710">
    <property type="entry name" value="PGM_PMM"/>
    <property type="match status" value="1"/>
</dbReference>
<dbReference type="EMBL" id="JABMIG020000011">
    <property type="protein sequence ID" value="KAL3803814.1"/>
    <property type="molecule type" value="Genomic_DNA"/>
</dbReference>
<dbReference type="InterPro" id="IPR016055">
    <property type="entry name" value="A-D-PHexomutase_a/b/a-I/II/III"/>
</dbReference>
<dbReference type="InterPro" id="IPR005845">
    <property type="entry name" value="A-D-PHexomutase_a/b/a-II"/>
</dbReference>
<evidence type="ECO:0000256" key="5">
    <source>
        <dbReference type="ARBA" id="ARBA00022842"/>
    </source>
</evidence>
<protein>
    <recommendedName>
        <fullName evidence="12">Phosphoglucomutase</fullName>
    </recommendedName>
</protein>
<sequence length="632" mass="69421">MTVTDTSLLDQAKQWLSIDPNPTTKRHIEKLVSSLESCDNSSDSAAARLELASLFSKRIGFGTAGLRGRMQPGPSGMNDLVVVQTAQGLASYLKRIGAANGGVVLKAAVGYDHRAESAFHLSSKQFAMYTKLVFQEAGIECVLLDGFVATPLLAFSVTALSAAVGIMVTASHNPKNDNGYKVYWKNGCQIIPPVDEEISATILEDSNLTPWCDYGERLRRFKDAQDPEVSVPCGECHGLSDVALTQEMEDRYFSTIQYSGLVSTDFFSKDDSSLPKFAYSAMHGVGHPYAKRSFHTFHLPPFHGVTSQCDPNPEFPTVPFPNPEEKGALNEAMDYAVENGCDVVLANDPDADRLGVAEYSGEGRKWTVFTGDQIGTLLGVWLWETVGKNSDKPIAMCASTVSSKMLGTIGKQEGFLFEETLTGFKWIGSRALSLKEQGYKVLLGYEEAIGFSCGEIIPDKDGISALGVIATMACHLYSRGKTLAVKLQEIYDNYGEFVCNNGYYRCDDPAVVMNIMEQMRNNGKYFERVGSYQVESIRDLGFPGYDSTTKDKKPLLPTSTSSPMITFRFTNGCVAQFRASGTEPKFKYYIELRGNPGERKDDVEKRLHEMSCVLLEELLNPTQNGLVIPSSL</sequence>
<dbReference type="Pfam" id="PF02878">
    <property type="entry name" value="PGM_PMM_I"/>
    <property type="match status" value="1"/>
</dbReference>
<evidence type="ECO:0000256" key="1">
    <source>
        <dbReference type="ARBA" id="ARBA00001946"/>
    </source>
</evidence>
<feature type="domain" description="Alpha-D-phosphohexomutase alpha/beta/alpha" evidence="9">
    <location>
        <begin position="371"/>
        <end position="494"/>
    </location>
</feature>
<comment type="similarity">
    <text evidence="2">Belongs to the phosphohexose mutase family.</text>
</comment>
<evidence type="ECO:0000259" key="7">
    <source>
        <dbReference type="Pfam" id="PF02878"/>
    </source>
</evidence>
<name>A0ABD3QTV7_9STRA</name>
<comment type="caution">
    <text evidence="10">The sequence shown here is derived from an EMBL/GenBank/DDBJ whole genome shotgun (WGS) entry which is preliminary data.</text>
</comment>
<evidence type="ECO:0000313" key="11">
    <source>
        <dbReference type="Proteomes" id="UP001516023"/>
    </source>
</evidence>
<keyword evidence="11" id="KW-1185">Reference proteome</keyword>
<dbReference type="GO" id="GO:0016853">
    <property type="term" value="F:isomerase activity"/>
    <property type="evidence" value="ECO:0007669"/>
    <property type="project" value="UniProtKB-KW"/>
</dbReference>
<dbReference type="SUPFAM" id="SSF53738">
    <property type="entry name" value="Phosphoglucomutase, first 3 domains"/>
    <property type="match status" value="3"/>
</dbReference>
<organism evidence="10 11">
    <name type="scientific">Cyclotella cryptica</name>
    <dbReference type="NCBI Taxonomy" id="29204"/>
    <lineage>
        <taxon>Eukaryota</taxon>
        <taxon>Sar</taxon>
        <taxon>Stramenopiles</taxon>
        <taxon>Ochrophyta</taxon>
        <taxon>Bacillariophyta</taxon>
        <taxon>Coscinodiscophyceae</taxon>
        <taxon>Thalassiosirophycidae</taxon>
        <taxon>Stephanodiscales</taxon>
        <taxon>Stephanodiscaceae</taxon>
        <taxon>Cyclotella</taxon>
    </lineage>
</organism>
<evidence type="ECO:0000256" key="2">
    <source>
        <dbReference type="ARBA" id="ARBA00010231"/>
    </source>
</evidence>
<dbReference type="InterPro" id="IPR016066">
    <property type="entry name" value="A-D-PHexomutase_CS"/>
</dbReference>
<comment type="cofactor">
    <cofactor evidence="1">
        <name>Mg(2+)</name>
        <dbReference type="ChEBI" id="CHEBI:18420"/>
    </cofactor>
</comment>
<dbReference type="Proteomes" id="UP001516023">
    <property type="component" value="Unassembled WGS sequence"/>
</dbReference>
<evidence type="ECO:0008006" key="12">
    <source>
        <dbReference type="Google" id="ProtNLM"/>
    </source>
</evidence>
<dbReference type="InterPro" id="IPR005846">
    <property type="entry name" value="A-D-PHexomutase_a/b/a-III"/>
</dbReference>
<dbReference type="GO" id="GO:0046872">
    <property type="term" value="F:metal ion binding"/>
    <property type="evidence" value="ECO:0007669"/>
    <property type="project" value="UniProtKB-KW"/>
</dbReference>
<dbReference type="PRINTS" id="PR00509">
    <property type="entry name" value="PGMPMM"/>
</dbReference>
<dbReference type="Pfam" id="PF02880">
    <property type="entry name" value="PGM_PMM_III"/>
    <property type="match status" value="1"/>
</dbReference>
<proteinExistence type="inferred from homology"/>